<dbReference type="AlphaFoldDB" id="A8DVP1"/>
<dbReference type="CDD" id="cd00063">
    <property type="entry name" value="FN3"/>
    <property type="match status" value="1"/>
</dbReference>
<dbReference type="InterPro" id="IPR026444">
    <property type="entry name" value="Secre_tail"/>
</dbReference>
<protein>
    <recommendedName>
        <fullName evidence="2">Fibronectin type-III domain-containing protein</fullName>
    </recommendedName>
</protein>
<dbReference type="HOGENOM" id="CLU_784321_0_0_1"/>
<reference evidence="3 4" key="1">
    <citation type="journal article" date="2007" name="Science">
        <title>Sea anemone genome reveals ancestral eumetazoan gene repertoire and genomic organization.</title>
        <authorList>
            <person name="Putnam N.H."/>
            <person name="Srivastava M."/>
            <person name="Hellsten U."/>
            <person name="Dirks B."/>
            <person name="Chapman J."/>
            <person name="Salamov A."/>
            <person name="Terry A."/>
            <person name="Shapiro H."/>
            <person name="Lindquist E."/>
            <person name="Kapitonov V.V."/>
            <person name="Jurka J."/>
            <person name="Genikhovich G."/>
            <person name="Grigoriev I.V."/>
            <person name="Lucas S.M."/>
            <person name="Steele R.E."/>
            <person name="Finnerty J.R."/>
            <person name="Technau U."/>
            <person name="Martindale M.Q."/>
            <person name="Rokhsar D.S."/>
        </authorList>
    </citation>
    <scope>NUCLEOTIDE SEQUENCE [LARGE SCALE GENOMIC DNA]</scope>
    <source>
        <strain evidence="4">CH2 X CH6</strain>
    </source>
</reference>
<feature type="domain" description="Fibronectin type-III" evidence="2">
    <location>
        <begin position="30"/>
        <end position="115"/>
    </location>
</feature>
<evidence type="ECO:0000313" key="3">
    <source>
        <dbReference type="EMBL" id="EDO25718.1"/>
    </source>
</evidence>
<dbReference type="InterPro" id="IPR013783">
    <property type="entry name" value="Ig-like_fold"/>
</dbReference>
<keyword evidence="4" id="KW-1185">Reference proteome</keyword>
<dbReference type="Proteomes" id="UP000001593">
    <property type="component" value="Unassembled WGS sequence"/>
</dbReference>
<organism evidence="3 4">
    <name type="scientific">Nematostella vectensis</name>
    <name type="common">Starlet sea anemone</name>
    <dbReference type="NCBI Taxonomy" id="45351"/>
    <lineage>
        <taxon>Eukaryota</taxon>
        <taxon>Metazoa</taxon>
        <taxon>Cnidaria</taxon>
        <taxon>Anthozoa</taxon>
        <taxon>Hexacorallia</taxon>
        <taxon>Actiniaria</taxon>
        <taxon>Edwardsiidae</taxon>
        <taxon>Nematostella</taxon>
    </lineage>
</organism>
<dbReference type="InterPro" id="IPR003961">
    <property type="entry name" value="FN3_dom"/>
</dbReference>
<dbReference type="InParanoid" id="A8DVP1"/>
<evidence type="ECO:0000256" key="1">
    <source>
        <dbReference type="SAM" id="MobiDB-lite"/>
    </source>
</evidence>
<dbReference type="SUPFAM" id="SSF49265">
    <property type="entry name" value="Fibronectin type III"/>
    <property type="match status" value="1"/>
</dbReference>
<dbReference type="Pfam" id="PF18962">
    <property type="entry name" value="Por_Secre_tail"/>
    <property type="match status" value="1"/>
</dbReference>
<dbReference type="Pfam" id="PF20009">
    <property type="entry name" value="GEVED"/>
    <property type="match status" value="1"/>
</dbReference>
<evidence type="ECO:0000313" key="4">
    <source>
        <dbReference type="Proteomes" id="UP000001593"/>
    </source>
</evidence>
<evidence type="ECO:0000259" key="2">
    <source>
        <dbReference type="PROSITE" id="PS50853"/>
    </source>
</evidence>
<accession>A8DVP1</accession>
<dbReference type="STRING" id="45351.A8DVP1"/>
<dbReference type="Pfam" id="PF00041">
    <property type="entry name" value="fn3"/>
    <property type="match status" value="1"/>
</dbReference>
<name>A8DVP1_NEMVE</name>
<dbReference type="NCBIfam" id="TIGR04183">
    <property type="entry name" value="Por_Secre_tail"/>
    <property type="match status" value="1"/>
</dbReference>
<feature type="region of interest" description="Disordered" evidence="1">
    <location>
        <begin position="10"/>
        <end position="31"/>
    </location>
</feature>
<dbReference type="InterPro" id="IPR036116">
    <property type="entry name" value="FN3_sf"/>
</dbReference>
<proteinExistence type="predicted"/>
<dbReference type="InterPro" id="IPR045474">
    <property type="entry name" value="GEVED"/>
</dbReference>
<gene>
    <name evidence="3" type="ORF">NEMVEDRAFT_v1g225762</name>
</gene>
<dbReference type="SMART" id="SM00060">
    <property type="entry name" value="FN3"/>
    <property type="match status" value="1"/>
</dbReference>
<dbReference type="EMBL" id="DS478438">
    <property type="protein sequence ID" value="EDO25718.1"/>
    <property type="molecule type" value="Genomic_DNA"/>
</dbReference>
<dbReference type="Gene3D" id="2.60.40.10">
    <property type="entry name" value="Immunoglobulins"/>
    <property type="match status" value="1"/>
</dbReference>
<feature type="non-terminal residue" evidence="3">
    <location>
        <position position="1"/>
    </location>
</feature>
<sequence>WNTLATDTFSGLGNHTVDGGSSPDATPPTAPTNLTSSNITQTSVNLTWSASTDNVAVTGYQVFNGATLVTTTTNLNYTVTGLTAATAYTFSVKAKDAANNVSAASNTVNITTLANAISYCASKGNNVNYEYIDNVAIGGISNVTGANSGYGDFTAQIGNLTYGNNTIIVSAGFASSSYTEYWKVWIDFNKNGTFESTEEVVSGSSSSAGNLSYTFSVPSSALAGTTRMRVAMKWNGAPTSCETFSYGEVEDYTVNIGASAKGFNTSTIKADAKLGNEAPIFAVNLFPNPTSNSINIHLKDGRKANYTITNTIGQIVKKGLVTREPVKIQSLKAGIYFIEIRDANKAFTKKFIKK</sequence>
<dbReference type="PROSITE" id="PS50853">
    <property type="entry name" value="FN3"/>
    <property type="match status" value="1"/>
</dbReference>